<dbReference type="CTD" id="36346210"/>
<comment type="caution">
    <text evidence="1">The sequence shown here is derived from an EMBL/GenBank/DDBJ whole genome shotgun (WGS) entry which is preliminary data.</text>
</comment>
<keyword evidence="2" id="KW-1185">Reference proteome</keyword>
<dbReference type="Proteomes" id="UP000019149">
    <property type="component" value="Unassembled WGS sequence"/>
</dbReference>
<protein>
    <submittedName>
        <fullName evidence="1">Uncharacterized protein</fullName>
    </submittedName>
</protein>
<accession>W6U0S9</accession>
<reference evidence="1 2" key="1">
    <citation type="journal article" date="2013" name="Nat. Genet.">
        <title>The genome of the hydatid tapeworm Echinococcus granulosus.</title>
        <authorList>
            <person name="Zheng H."/>
            <person name="Zhang W."/>
            <person name="Zhang L."/>
            <person name="Zhang Z."/>
            <person name="Li J."/>
            <person name="Lu G."/>
            <person name="Zhu Y."/>
            <person name="Wang Y."/>
            <person name="Huang Y."/>
            <person name="Liu J."/>
            <person name="Kang H."/>
            <person name="Chen J."/>
            <person name="Wang L."/>
            <person name="Chen A."/>
            <person name="Yu S."/>
            <person name="Gao Z."/>
            <person name="Jin L."/>
            <person name="Gu W."/>
            <person name="Wang Z."/>
            <person name="Zhao L."/>
            <person name="Shi B."/>
            <person name="Wen H."/>
            <person name="Lin R."/>
            <person name="Jones M.K."/>
            <person name="Brejova B."/>
            <person name="Vinar T."/>
            <person name="Zhao G."/>
            <person name="McManus D.P."/>
            <person name="Chen Z."/>
            <person name="Zhou Y."/>
            <person name="Wang S."/>
        </authorList>
    </citation>
    <scope>NUCLEOTIDE SEQUENCE [LARGE SCALE GENOMIC DNA]</scope>
</reference>
<proteinExistence type="predicted"/>
<dbReference type="RefSeq" id="XP_024345839.1">
    <property type="nucleotide sequence ID" value="XM_024499744.1"/>
</dbReference>
<evidence type="ECO:0000313" key="1">
    <source>
        <dbReference type="EMBL" id="EUB54643.1"/>
    </source>
</evidence>
<dbReference type="AlphaFoldDB" id="W6U0S9"/>
<organism evidence="1 2">
    <name type="scientific">Echinococcus granulosus</name>
    <name type="common">Hydatid tapeworm</name>
    <dbReference type="NCBI Taxonomy" id="6210"/>
    <lineage>
        <taxon>Eukaryota</taxon>
        <taxon>Metazoa</taxon>
        <taxon>Spiralia</taxon>
        <taxon>Lophotrochozoa</taxon>
        <taxon>Platyhelminthes</taxon>
        <taxon>Cestoda</taxon>
        <taxon>Eucestoda</taxon>
        <taxon>Cyclophyllidea</taxon>
        <taxon>Taeniidae</taxon>
        <taxon>Echinococcus</taxon>
        <taxon>Echinococcus granulosus group</taxon>
    </lineage>
</organism>
<dbReference type="EMBL" id="APAU02000226">
    <property type="protein sequence ID" value="EUB54643.1"/>
    <property type="molecule type" value="Genomic_DNA"/>
</dbReference>
<evidence type="ECO:0000313" key="2">
    <source>
        <dbReference type="Proteomes" id="UP000019149"/>
    </source>
</evidence>
<name>W6U0S9_ECHGR</name>
<gene>
    <name evidence="1" type="ORF">EGR_10495</name>
</gene>
<dbReference type="GeneID" id="36346210"/>
<sequence>MQKRFHLSHLKTHIKKGTLFFKNDKYCQVLCIMKGQEILAKRKEYEIRLHTSSKICYVSFNIHYKFGQAHLLSFVSVSHVLYFRLMHIINKNFVCMARNFSSSIPTVPLSNTAEVQMLPFTTHLRRVGDICRIRFKNLTQICLHISPSYSSLIAPVSFSFYRLVHHTWINGCDT</sequence>
<dbReference type="KEGG" id="egl:EGR_10495"/>